<dbReference type="Proteomes" id="UP000034680">
    <property type="component" value="Unassembled WGS sequence"/>
</dbReference>
<feature type="compositionally biased region" description="Basic and acidic residues" evidence="1">
    <location>
        <begin position="674"/>
        <end position="692"/>
    </location>
</feature>
<feature type="compositionally biased region" description="Acidic residues" evidence="1">
    <location>
        <begin position="359"/>
        <end position="370"/>
    </location>
</feature>
<feature type="compositionally biased region" description="Acidic residues" evidence="1">
    <location>
        <begin position="236"/>
        <end position="264"/>
    </location>
</feature>
<feature type="compositionally biased region" description="Acidic residues" evidence="1">
    <location>
        <begin position="76"/>
        <end position="86"/>
    </location>
</feature>
<protein>
    <recommendedName>
        <fullName evidence="4">Ubiquitin-like protease family profile domain-containing protein</fullName>
    </recommendedName>
</protein>
<evidence type="ECO:0000313" key="2">
    <source>
        <dbReference type="EMBL" id="KKY29354.1"/>
    </source>
</evidence>
<reference evidence="2 3" key="1">
    <citation type="submission" date="2015-05" db="EMBL/GenBank/DDBJ databases">
        <title>Distinctive expansion of gene families associated with plant cell wall degradation and secondary metabolism in the genomes of grapevine trunk pathogens.</title>
        <authorList>
            <person name="Lawrence D.P."/>
            <person name="Travadon R."/>
            <person name="Rolshausen P.E."/>
            <person name="Baumgartner K."/>
        </authorList>
    </citation>
    <scope>NUCLEOTIDE SEQUENCE [LARGE SCALE GENOMIC DNA]</scope>
    <source>
        <strain evidence="2">DA912</strain>
    </source>
</reference>
<feature type="region of interest" description="Disordered" evidence="1">
    <location>
        <begin position="933"/>
        <end position="965"/>
    </location>
</feature>
<feature type="region of interest" description="Disordered" evidence="1">
    <location>
        <begin position="1"/>
        <end position="96"/>
    </location>
</feature>
<feature type="compositionally biased region" description="Low complexity" evidence="1">
    <location>
        <begin position="724"/>
        <end position="736"/>
    </location>
</feature>
<evidence type="ECO:0000313" key="3">
    <source>
        <dbReference type="Proteomes" id="UP000034680"/>
    </source>
</evidence>
<feature type="compositionally biased region" description="Polar residues" evidence="1">
    <location>
        <begin position="737"/>
        <end position="747"/>
    </location>
</feature>
<name>A0A0G2F563_9PEZI</name>
<feature type="region of interest" description="Disordered" evidence="1">
    <location>
        <begin position="230"/>
        <end position="264"/>
    </location>
</feature>
<feature type="region of interest" description="Disordered" evidence="1">
    <location>
        <begin position="434"/>
        <end position="478"/>
    </location>
</feature>
<feature type="compositionally biased region" description="Acidic residues" evidence="1">
    <location>
        <begin position="47"/>
        <end position="69"/>
    </location>
</feature>
<dbReference type="InterPro" id="IPR038765">
    <property type="entry name" value="Papain-like_cys_pep_sf"/>
</dbReference>
<evidence type="ECO:0000256" key="1">
    <source>
        <dbReference type="SAM" id="MobiDB-lite"/>
    </source>
</evidence>
<feature type="region of interest" description="Disordered" evidence="1">
    <location>
        <begin position="354"/>
        <end position="401"/>
    </location>
</feature>
<dbReference type="Gene3D" id="3.40.395.10">
    <property type="entry name" value="Adenoviral Proteinase, Chain A"/>
    <property type="match status" value="1"/>
</dbReference>
<feature type="region of interest" description="Disordered" evidence="1">
    <location>
        <begin position="139"/>
        <end position="170"/>
    </location>
</feature>
<gene>
    <name evidence="2" type="ORF">UCDDA912_g10723</name>
</gene>
<comment type="caution">
    <text evidence="2">The sequence shown here is derived from an EMBL/GenBank/DDBJ whole genome shotgun (WGS) entry which is preliminary data.</text>
</comment>
<dbReference type="EMBL" id="LCUC01000895">
    <property type="protein sequence ID" value="KKY29354.1"/>
    <property type="molecule type" value="Genomic_DNA"/>
</dbReference>
<feature type="region of interest" description="Disordered" evidence="1">
    <location>
        <begin position="548"/>
        <end position="753"/>
    </location>
</feature>
<feature type="region of interest" description="Disordered" evidence="1">
    <location>
        <begin position="301"/>
        <end position="323"/>
    </location>
</feature>
<dbReference type="OrthoDB" id="5251554at2759"/>
<feature type="compositionally biased region" description="Polar residues" evidence="1">
    <location>
        <begin position="466"/>
        <end position="475"/>
    </location>
</feature>
<proteinExistence type="predicted"/>
<feature type="compositionally biased region" description="Basic and acidic residues" evidence="1">
    <location>
        <begin position="933"/>
        <end position="948"/>
    </location>
</feature>
<keyword evidence="3" id="KW-1185">Reference proteome</keyword>
<feature type="compositionally biased region" description="Low complexity" evidence="1">
    <location>
        <begin position="633"/>
        <end position="653"/>
    </location>
</feature>
<sequence>METRSASKQRKRTRPAELHRHNKKHKHDDDDVEQETPSRPKRQNMDTDAEEEEEEQEQAEDGEGGDEAESGGGSSDVEEADEDEGEGGGGGEIDLDQTVSTVVALYRQSKSKHRKSLRAAWRSLIRAFCNRQLKALARRTAAQGETGRNRNMNRDKNKMGGGSGSGSGDAKATAVADRLGLFAPWAMSVLPRGVLHGFIEAEFSPAQRRERPAAGVRLARSISRDLSAAFATSTEAAEDSDDSDTSCSAEEDGDGDEQAGEEEELCSREQLWNVVLLFFGVKAARSKSFWAHLRDAIKDQESAAGAPDDDNDCGGGEGEAAPAALVGRQGPPILQLYPLIVKAAVARKEQAILSRASEEDHDDGGDDDDMPDNKNKNKNKAKAKKARLRSSTPRQPRVIRAGSLAASTVACALNPDRELRYSLHLDPGDVKVAREQAQGQAARARKRSGSTDHGGRHEHGHGHRNPGSSPATKSPASVPIRVTRVRAQLTHSTKAITSNTCAPAPAPAADAEASSCAPDQATTPDAGRGPEGRLSLVREDYSLLAAASSAAATPTDGGTPPPSPSPDAGFVLDGHPSSPDETEPNTGGPPRDWPAGRAPQLLQHRKKKGAQVLADADAGADGDADGNGGDLGGAVEAGNDSDSSLSGLGDQGQAKGKGKERERGNNSRQGQAAQDHDGHTHDNKDKGGDTRLDGAASDVQHRGLDVDVGLGSGVSTPTPKPGPSHESASSAAAANSVKGTATSTTTGIGFPGSDSRRRILAQHHAGRLDSAVVLFFLAWAASHRPEWRVADPLSASAPQSLGWQTAEQVLVPVCLAMDAPTTGARAHGDADAQADAEPDHWALVHVDVPRNSATCHSSLPISQNFLDRARQRTRAYFGPAPQQNNAHDCGVFVIVMAMRILCGAPVDAPIDAQLTRRWMDCLLVAAAAEGEGKDRDEARVDRAPEVPRQEQQQQQQQRRLHEGLLVSDDEVEPKVDFHLSLPAMSATTLEGLMALGQQLARQQERAEEMARAAASRALRVVRDKSERLGDLGALLRCLASSSSTAAATIQRTISGAEDQRRYLGATADGLQRYNHKMPALEQTIAAERRSLSRLISFWNENARIVAASSVFTPAMLRVNHAALCKLSSAKQKLEMYIQDI</sequence>
<dbReference type="SUPFAM" id="SSF54001">
    <property type="entry name" value="Cysteine proteinases"/>
    <property type="match status" value="1"/>
</dbReference>
<organism evidence="2 3">
    <name type="scientific">Diaporthe ampelina</name>
    <dbReference type="NCBI Taxonomy" id="1214573"/>
    <lineage>
        <taxon>Eukaryota</taxon>
        <taxon>Fungi</taxon>
        <taxon>Dikarya</taxon>
        <taxon>Ascomycota</taxon>
        <taxon>Pezizomycotina</taxon>
        <taxon>Sordariomycetes</taxon>
        <taxon>Sordariomycetidae</taxon>
        <taxon>Diaporthales</taxon>
        <taxon>Diaporthaceae</taxon>
        <taxon>Diaporthe</taxon>
    </lineage>
</organism>
<feature type="compositionally biased region" description="Low complexity" evidence="1">
    <location>
        <begin position="706"/>
        <end position="715"/>
    </location>
</feature>
<feature type="compositionally biased region" description="Basic residues" evidence="1">
    <location>
        <begin position="376"/>
        <end position="388"/>
    </location>
</feature>
<accession>A0A0G2F563</accession>
<dbReference type="AlphaFoldDB" id="A0A0G2F563"/>
<reference evidence="2 3" key="2">
    <citation type="submission" date="2015-05" db="EMBL/GenBank/DDBJ databases">
        <authorList>
            <person name="Morales-Cruz A."/>
            <person name="Amrine K.C."/>
            <person name="Cantu D."/>
        </authorList>
    </citation>
    <scope>NUCLEOTIDE SEQUENCE [LARGE SCALE GENOMIC DNA]</scope>
    <source>
        <strain evidence="2">DA912</strain>
    </source>
</reference>
<evidence type="ECO:0008006" key="4">
    <source>
        <dbReference type="Google" id="ProtNLM"/>
    </source>
</evidence>
<feature type="region of interest" description="Disordered" evidence="1">
    <location>
        <begin position="494"/>
        <end position="532"/>
    </location>
</feature>
<feature type="compositionally biased region" description="Low complexity" evidence="1">
    <location>
        <begin position="501"/>
        <end position="519"/>
    </location>
</feature>
<feature type="compositionally biased region" description="Low complexity" evidence="1">
    <location>
        <begin position="548"/>
        <end position="558"/>
    </location>
</feature>